<protein>
    <recommendedName>
        <fullName evidence="4">Cation transport ATPase</fullName>
    </recommendedName>
</protein>
<sequence>MAMSRVKLGLCVTLVASALAGCQTTMGPQATGTVIAGDTVLSAPAGYCVAGQGHPGQAENNVILFGDCAAVTNDATHASAPHPAMLSATVGPKMTGSITKRFPMIEAFFRSAAGQAAIARSGRSDDVDILKSQVSGDLLLLKVRDRSLAEEFPVTAEYWRGVTSLDGHLTALSVMALRSQPMSDAAQLRLLKEFVGRSEAATKAHAASAGQAKPAQ</sequence>
<feature type="signal peptide" evidence="1">
    <location>
        <begin position="1"/>
        <end position="20"/>
    </location>
</feature>
<proteinExistence type="predicted"/>
<keyword evidence="1" id="KW-0732">Signal</keyword>
<evidence type="ECO:0000256" key="1">
    <source>
        <dbReference type="SAM" id="SignalP"/>
    </source>
</evidence>
<accession>A0ABZ1DXS1</accession>
<organism evidence="2 3">
    <name type="scientific">Thioclava litoralis</name>
    <dbReference type="NCBI Taxonomy" id="3076557"/>
    <lineage>
        <taxon>Bacteria</taxon>
        <taxon>Pseudomonadati</taxon>
        <taxon>Pseudomonadota</taxon>
        <taxon>Alphaproteobacteria</taxon>
        <taxon>Rhodobacterales</taxon>
        <taxon>Paracoccaceae</taxon>
        <taxon>Thioclava</taxon>
    </lineage>
</organism>
<evidence type="ECO:0000313" key="2">
    <source>
        <dbReference type="EMBL" id="WRY32534.1"/>
    </source>
</evidence>
<dbReference type="RefSeq" id="WP_406720191.1">
    <property type="nucleotide sequence ID" value="NZ_CP135443.1"/>
</dbReference>
<dbReference type="PROSITE" id="PS51257">
    <property type="entry name" value="PROKAR_LIPOPROTEIN"/>
    <property type="match status" value="1"/>
</dbReference>
<reference evidence="2 3" key="1">
    <citation type="submission" date="2023-09" db="EMBL/GenBank/DDBJ databases">
        <title>Thioclava shenzhenensis sp. nov., a multidrug resistant bacteria-antagonizing species isolated from coastal seawater.</title>
        <authorList>
            <person name="Long M."/>
        </authorList>
    </citation>
    <scope>NUCLEOTIDE SEQUENCE [LARGE SCALE GENOMIC DNA]</scope>
    <source>
        <strain evidence="2 3">FTW29</strain>
    </source>
</reference>
<dbReference type="Proteomes" id="UP001623290">
    <property type="component" value="Chromosome"/>
</dbReference>
<keyword evidence="3" id="KW-1185">Reference proteome</keyword>
<dbReference type="EMBL" id="CP135443">
    <property type="protein sequence ID" value="WRY32534.1"/>
    <property type="molecule type" value="Genomic_DNA"/>
</dbReference>
<feature type="chain" id="PRO_5045467132" description="Cation transport ATPase" evidence="1">
    <location>
        <begin position="21"/>
        <end position="216"/>
    </location>
</feature>
<name>A0ABZ1DXS1_9RHOB</name>
<gene>
    <name evidence="2" type="ORF">RPE78_07350</name>
</gene>
<evidence type="ECO:0008006" key="4">
    <source>
        <dbReference type="Google" id="ProtNLM"/>
    </source>
</evidence>
<evidence type="ECO:0000313" key="3">
    <source>
        <dbReference type="Proteomes" id="UP001623290"/>
    </source>
</evidence>